<evidence type="ECO:0000313" key="2">
    <source>
        <dbReference type="Proteomes" id="UP000790709"/>
    </source>
</evidence>
<name>A0ACB8BTI4_9AGAM</name>
<protein>
    <submittedName>
        <fullName evidence="1">Uncharacterized protein</fullName>
    </submittedName>
</protein>
<organism evidence="1 2">
    <name type="scientific">Leucogyrophana mollusca</name>
    <dbReference type="NCBI Taxonomy" id="85980"/>
    <lineage>
        <taxon>Eukaryota</taxon>
        <taxon>Fungi</taxon>
        <taxon>Dikarya</taxon>
        <taxon>Basidiomycota</taxon>
        <taxon>Agaricomycotina</taxon>
        <taxon>Agaricomycetes</taxon>
        <taxon>Agaricomycetidae</taxon>
        <taxon>Boletales</taxon>
        <taxon>Boletales incertae sedis</taxon>
        <taxon>Leucogyrophana</taxon>
    </lineage>
</organism>
<dbReference type="EMBL" id="MU266354">
    <property type="protein sequence ID" value="KAH7928366.1"/>
    <property type="molecule type" value="Genomic_DNA"/>
</dbReference>
<sequence>MATSTDALEPVCKGKSKAIVPDPTERTPLLQSGGASGSDFTNNGDNAESSTRHARRSLWSTLTFVFLSSLSICIIVFLFLALLAYSYAARLSDVSPQDIIESALVVEGPDRVDVLNVTENGGIWINIQARVGLDAGSVIGVNTDDDEGTLKDVWKSLGRWGVRRLDRVSIDLTAICICSAHNPDVILASVVSTPFELRVTADPPRDNSWLTSVSIPLLIVPTQNTSDLMQFVRDTWRDGAASVQAHVAKAIVLGGGLDESSWRRKLKFHRQDLQTELSMNIPPLPGLPTPGHNTPFPSFSQLVTLQSFSISSKSDSILLQARASAVDPAPPTFNLTSPALPFIVSLPDHKHSSIPVASVYSSPFTLTHPNITLFVSGTVLPLPSNASSVLSAFVSRYLSLDHNPITIASPLFPSLVIETDFPAPNPKPQVMRNVTIHDMKIKPSGSGNGFLASGTVFARIALPKGMDLSLDVTRVFPDVLVFDGEVPNLPPLPAPREVPRNPLPSPLPERAFGHICPDEWLNATSVRDESSDDEGSAFAVTANLVDIPMEVLPGRQKEFSNFVSKVIFGSQGALAGLQGSAAVGIHVHGLPFHNGDGDNGNMELTGLPFQGSVRIGKKSLLVSNLI</sequence>
<evidence type="ECO:0000313" key="1">
    <source>
        <dbReference type="EMBL" id="KAH7928366.1"/>
    </source>
</evidence>
<accession>A0ACB8BTI4</accession>
<reference evidence="1" key="1">
    <citation type="journal article" date="2021" name="New Phytol.">
        <title>Evolutionary innovations through gain and loss of genes in the ectomycorrhizal Boletales.</title>
        <authorList>
            <person name="Wu G."/>
            <person name="Miyauchi S."/>
            <person name="Morin E."/>
            <person name="Kuo A."/>
            <person name="Drula E."/>
            <person name="Varga T."/>
            <person name="Kohler A."/>
            <person name="Feng B."/>
            <person name="Cao Y."/>
            <person name="Lipzen A."/>
            <person name="Daum C."/>
            <person name="Hundley H."/>
            <person name="Pangilinan J."/>
            <person name="Johnson J."/>
            <person name="Barry K."/>
            <person name="LaButti K."/>
            <person name="Ng V."/>
            <person name="Ahrendt S."/>
            <person name="Min B."/>
            <person name="Choi I.G."/>
            <person name="Park H."/>
            <person name="Plett J.M."/>
            <person name="Magnuson J."/>
            <person name="Spatafora J.W."/>
            <person name="Nagy L.G."/>
            <person name="Henrissat B."/>
            <person name="Grigoriev I.V."/>
            <person name="Yang Z.L."/>
            <person name="Xu J."/>
            <person name="Martin F.M."/>
        </authorList>
    </citation>
    <scope>NUCLEOTIDE SEQUENCE</scope>
    <source>
        <strain evidence="1">KUC20120723A-06</strain>
    </source>
</reference>
<comment type="caution">
    <text evidence="1">The sequence shown here is derived from an EMBL/GenBank/DDBJ whole genome shotgun (WGS) entry which is preliminary data.</text>
</comment>
<dbReference type="Proteomes" id="UP000790709">
    <property type="component" value="Unassembled WGS sequence"/>
</dbReference>
<keyword evidence="2" id="KW-1185">Reference proteome</keyword>
<gene>
    <name evidence="1" type="ORF">BV22DRAFT_1059190</name>
</gene>
<proteinExistence type="predicted"/>